<reference evidence="10 11" key="1">
    <citation type="submission" date="2017-11" db="EMBL/GenBank/DDBJ databases">
        <title>Genome sequence of the oocydin A producing rhizobacterium Serratia plymuthica 4Rx5.</title>
        <authorList>
            <person name="Matilla M.A."/>
            <person name="Udaondo Z."/>
            <person name="Salmond G.P.C."/>
        </authorList>
    </citation>
    <scope>NUCLEOTIDE SEQUENCE [LARGE SCALE GENOMIC DNA]</scope>
    <source>
        <strain evidence="10 11">4Rx5</strain>
    </source>
</reference>
<dbReference type="EMBL" id="PESE01000002">
    <property type="protein sequence ID" value="PYD39161.1"/>
    <property type="molecule type" value="Genomic_DNA"/>
</dbReference>
<dbReference type="SMART" id="SM00465">
    <property type="entry name" value="GIYc"/>
    <property type="match status" value="1"/>
</dbReference>
<dbReference type="PANTHER" id="PTHR30562:SF10">
    <property type="entry name" value="EXCINUCLEASE CHO"/>
    <property type="match status" value="1"/>
</dbReference>
<evidence type="ECO:0000256" key="2">
    <source>
        <dbReference type="ARBA" id="ARBA00022769"/>
    </source>
</evidence>
<gene>
    <name evidence="10" type="ORF">CT690_09005</name>
</gene>
<dbReference type="InterPro" id="IPR035901">
    <property type="entry name" value="GIY-YIG_endonuc_sf"/>
</dbReference>
<dbReference type="RefSeq" id="WP_004942962.1">
    <property type="nucleotide sequence ID" value="NZ_CAMISH010000002.1"/>
</dbReference>
<comment type="caution">
    <text evidence="10">The sequence shown here is derived from an EMBL/GenBank/DDBJ whole genome shotgun (WGS) entry which is preliminary data.</text>
</comment>
<organism evidence="10 11">
    <name type="scientific">Serratia plymuthica</name>
    <dbReference type="NCBI Taxonomy" id="82996"/>
    <lineage>
        <taxon>Bacteria</taxon>
        <taxon>Pseudomonadati</taxon>
        <taxon>Pseudomonadota</taxon>
        <taxon>Gammaproteobacteria</taxon>
        <taxon>Enterobacterales</taxon>
        <taxon>Yersiniaceae</taxon>
        <taxon>Serratia</taxon>
    </lineage>
</organism>
<name>A0A318NZ69_SERPL</name>
<dbReference type="GO" id="GO:0016787">
    <property type="term" value="F:hydrolase activity"/>
    <property type="evidence" value="ECO:0007669"/>
    <property type="project" value="UniProtKB-KW"/>
</dbReference>
<evidence type="ECO:0000256" key="1">
    <source>
        <dbReference type="ARBA" id="ARBA00022763"/>
    </source>
</evidence>
<dbReference type="NCBIfam" id="NF007833">
    <property type="entry name" value="PRK10545.1"/>
    <property type="match status" value="1"/>
</dbReference>
<keyword evidence="5" id="KW-0234">DNA repair</keyword>
<evidence type="ECO:0000313" key="11">
    <source>
        <dbReference type="Proteomes" id="UP000248196"/>
    </source>
</evidence>
<protein>
    <recommendedName>
        <fullName evidence="7">Excinuclease cho</fullName>
    </recommendedName>
    <alternativeName>
        <fullName evidence="9">Endonuclease cho</fullName>
    </alternativeName>
    <alternativeName>
        <fullName evidence="8">UvrC homolog protein</fullName>
    </alternativeName>
</protein>
<proteinExistence type="predicted"/>
<dbReference type="InterPro" id="IPR047296">
    <property type="entry name" value="GIY-YIG_UvrC_Cho"/>
</dbReference>
<evidence type="ECO:0000256" key="6">
    <source>
        <dbReference type="ARBA" id="ARBA00023236"/>
    </source>
</evidence>
<dbReference type="GO" id="GO:0009432">
    <property type="term" value="P:SOS response"/>
    <property type="evidence" value="ECO:0007669"/>
    <property type="project" value="UniProtKB-KW"/>
</dbReference>
<dbReference type="OrthoDB" id="9803913at2"/>
<keyword evidence="4" id="KW-0267">Excision nuclease</keyword>
<evidence type="ECO:0000313" key="10">
    <source>
        <dbReference type="EMBL" id="PYD39161.1"/>
    </source>
</evidence>
<accession>A0A318NZ69</accession>
<evidence type="ECO:0000256" key="9">
    <source>
        <dbReference type="ARBA" id="ARBA00042732"/>
    </source>
</evidence>
<keyword evidence="3" id="KW-0378">Hydrolase</keyword>
<dbReference type="CDD" id="cd10434">
    <property type="entry name" value="GIY-YIG_UvrC_Cho"/>
    <property type="match status" value="1"/>
</dbReference>
<dbReference type="GO" id="GO:0006289">
    <property type="term" value="P:nucleotide-excision repair"/>
    <property type="evidence" value="ECO:0007669"/>
    <property type="project" value="InterPro"/>
</dbReference>
<keyword evidence="1" id="KW-0227">DNA damage</keyword>
<dbReference type="Proteomes" id="UP000248196">
    <property type="component" value="Unassembled WGS sequence"/>
</dbReference>
<keyword evidence="2" id="KW-0228">DNA excision</keyword>
<keyword evidence="6" id="KW-0742">SOS response</keyword>
<evidence type="ECO:0000256" key="5">
    <source>
        <dbReference type="ARBA" id="ARBA00023204"/>
    </source>
</evidence>
<evidence type="ECO:0000256" key="4">
    <source>
        <dbReference type="ARBA" id="ARBA00022881"/>
    </source>
</evidence>
<evidence type="ECO:0000256" key="3">
    <source>
        <dbReference type="ARBA" id="ARBA00022801"/>
    </source>
</evidence>
<dbReference type="GO" id="GO:0009380">
    <property type="term" value="C:excinuclease repair complex"/>
    <property type="evidence" value="ECO:0007669"/>
    <property type="project" value="TreeGrafter"/>
</dbReference>
<evidence type="ECO:0000256" key="7">
    <source>
        <dbReference type="ARBA" id="ARBA00040756"/>
    </source>
</evidence>
<sequence>MMPNRLEPELDIYQYPEHLRTSLEVLPKSPGVYLFHGLSDSMPLYIGKSVNIRSRVMAHFRTQDEARLLRQTQRISFHETAGELGALLLEAQLIKQQQPLFNKRLRRSKQLCSLHLDGGQVSIAHAKDIDFAATPNLHGLFANRTAALEKLRIIADEQRLCYGKLGIDKLPAGRGCFRYSLRKCAGVCCGVESDLQHDQRLAAALQQTRINTWPYAGRVAMEEQGAFLRQYHVIHNWFYLGSVGALQQADSLQRTASHFDSDGYKILCKPLMSGRYPIIELGG</sequence>
<dbReference type="PROSITE" id="PS50164">
    <property type="entry name" value="GIY_YIG"/>
    <property type="match status" value="1"/>
</dbReference>
<dbReference type="Gene3D" id="3.40.1440.10">
    <property type="entry name" value="GIY-YIG endonuclease"/>
    <property type="match status" value="1"/>
</dbReference>
<dbReference type="AlphaFoldDB" id="A0A318NZ69"/>
<dbReference type="InterPro" id="IPR000305">
    <property type="entry name" value="GIY-YIG_endonuc"/>
</dbReference>
<dbReference type="SUPFAM" id="SSF82771">
    <property type="entry name" value="GIY-YIG endonuclease"/>
    <property type="match status" value="1"/>
</dbReference>
<evidence type="ECO:0000256" key="8">
    <source>
        <dbReference type="ARBA" id="ARBA00042138"/>
    </source>
</evidence>
<dbReference type="InterPro" id="IPR050066">
    <property type="entry name" value="UvrABC_protein_C"/>
</dbReference>
<dbReference type="GO" id="GO:0004518">
    <property type="term" value="F:nuclease activity"/>
    <property type="evidence" value="ECO:0007669"/>
    <property type="project" value="UniProtKB-KW"/>
</dbReference>
<dbReference type="PANTHER" id="PTHR30562">
    <property type="entry name" value="UVRC/OXIDOREDUCTASE"/>
    <property type="match status" value="1"/>
</dbReference>